<dbReference type="InterPro" id="IPR027417">
    <property type="entry name" value="P-loop_NTPase"/>
</dbReference>
<accession>A0A0B7IRT2</accession>
<evidence type="ECO:0008006" key="3">
    <source>
        <dbReference type="Google" id="ProtNLM"/>
    </source>
</evidence>
<evidence type="ECO:0000313" key="1">
    <source>
        <dbReference type="EMBL" id="CEN52668.1"/>
    </source>
</evidence>
<organism evidence="1 2">
    <name type="scientific">Capnocytophaga canis</name>
    <dbReference type="NCBI Taxonomy" id="1848903"/>
    <lineage>
        <taxon>Bacteria</taxon>
        <taxon>Pseudomonadati</taxon>
        <taxon>Bacteroidota</taxon>
        <taxon>Flavobacteriia</taxon>
        <taxon>Flavobacteriales</taxon>
        <taxon>Flavobacteriaceae</taxon>
        <taxon>Capnocytophaga</taxon>
    </lineage>
</organism>
<gene>
    <name evidence="1" type="ORF">CCAND93_280003</name>
</gene>
<evidence type="ECO:0000313" key="2">
    <source>
        <dbReference type="Proteomes" id="UP000038200"/>
    </source>
</evidence>
<dbReference type="Proteomes" id="UP000038200">
    <property type="component" value="Unassembled WGS sequence"/>
</dbReference>
<dbReference type="EMBL" id="CDOL01000201">
    <property type="protein sequence ID" value="CEN52668.1"/>
    <property type="molecule type" value="Genomic_DNA"/>
</dbReference>
<dbReference type="RefSeq" id="WP_042007362.1">
    <property type="nucleotide sequence ID" value="NZ_CDOL01000201.1"/>
</dbReference>
<protein>
    <recommendedName>
        <fullName evidence="3">CobQ/CobB/MinD/ParA nucleotide binding domain-containing protein</fullName>
    </recommendedName>
</protein>
<dbReference type="Gene3D" id="3.40.50.300">
    <property type="entry name" value="P-loop containing nucleotide triphosphate hydrolases"/>
    <property type="match status" value="1"/>
</dbReference>
<dbReference type="AlphaFoldDB" id="A0A0B7IRT2"/>
<reference evidence="1 2" key="1">
    <citation type="submission" date="2015-01" db="EMBL/GenBank/DDBJ databases">
        <authorList>
            <person name="Xiang T."/>
            <person name="Song Y."/>
            <person name="Huang L."/>
            <person name="Wang B."/>
            <person name="Wu P."/>
        </authorList>
    </citation>
    <scope>NUCLEOTIDE SEQUENCE [LARGE SCALE GENOMIC DNA]</scope>
    <source>
        <strain evidence="1 2">CcD93</strain>
    </source>
</reference>
<name>A0A0B7IRT2_9FLAO</name>
<proteinExistence type="predicted"/>
<sequence>MGIFISIFTDKVGVGQSTLTLLVANNLKYKYGKKVCIVDATRDKKLYNKRKEEEKKYHGIEVLKKEPPIEIFRVEDYQEWTNFEEKQNYDFLFLDIEQSDDFQIDFLLETHHLFIISENNKKEENFDISLYSLFKNIRLSNIPLQNVMMVFNKSQFGEKKEEVSRFKDLGVDVLLPAVNNQSSYNNVSTFVKETKGSVGVLSDEIYRLLVDDEYVTLL</sequence>
<dbReference type="SUPFAM" id="SSF52540">
    <property type="entry name" value="P-loop containing nucleoside triphosphate hydrolases"/>
    <property type="match status" value="1"/>
</dbReference>